<evidence type="ECO:0000313" key="2">
    <source>
        <dbReference type="Proteomes" id="UP000198378"/>
    </source>
</evidence>
<dbReference type="Proteomes" id="UP000198378">
    <property type="component" value="Unassembled WGS sequence"/>
</dbReference>
<evidence type="ECO:0000313" key="1">
    <source>
        <dbReference type="EMBL" id="OXB86748.1"/>
    </source>
</evidence>
<reference evidence="1 2" key="1">
    <citation type="submission" date="2017-05" db="EMBL/GenBank/DDBJ databases">
        <title>The genome sequence of Geobacillus thermocatenulatus DSM 730.</title>
        <authorList>
            <person name="Ramaloko W.T."/>
            <person name="Koen N."/>
            <person name="Polliack S."/>
            <person name="Aliyu H."/>
            <person name="Lebre P."/>
            <person name="Mohr T."/>
            <person name="Oswald F."/>
            <person name="Zwick M."/>
            <person name="Neumann A."/>
            <person name="Syldatk C."/>
            <person name="Cowan D."/>
            <person name="De Maayer P."/>
        </authorList>
    </citation>
    <scope>NUCLEOTIDE SEQUENCE [LARGE SCALE GENOMIC DNA]</scope>
    <source>
        <strain evidence="1 2">BGSC 93A1</strain>
    </source>
</reference>
<dbReference type="AlphaFoldDB" id="A0A226Q3W8"/>
<protein>
    <submittedName>
        <fullName evidence="1">Uncharacterized protein</fullName>
    </submittedName>
</protein>
<proteinExistence type="predicted"/>
<accession>A0A226Q3W8</accession>
<organism evidence="1 2">
    <name type="scientific">Geobacillus thermocatenulatus</name>
    <dbReference type="NCBI Taxonomy" id="33938"/>
    <lineage>
        <taxon>Bacteria</taxon>
        <taxon>Bacillati</taxon>
        <taxon>Bacillota</taxon>
        <taxon>Bacilli</taxon>
        <taxon>Bacillales</taxon>
        <taxon>Anoxybacillaceae</taxon>
        <taxon>Geobacillus</taxon>
        <taxon>Geobacillus thermoleovorans group</taxon>
    </lineage>
</organism>
<dbReference type="EMBL" id="NEWK01000002">
    <property type="protein sequence ID" value="OXB86748.1"/>
    <property type="molecule type" value="Genomic_DNA"/>
</dbReference>
<gene>
    <name evidence="1" type="ORF">B9L19_14755</name>
</gene>
<dbReference type="KEGG" id="gtm:GT3921_15860"/>
<keyword evidence="2" id="KW-1185">Reference proteome</keyword>
<name>A0A226Q3W8_9BACL</name>
<dbReference type="RefSeq" id="WP_047753420.1">
    <property type="nucleotide sequence ID" value="NZ_CP018058.1"/>
</dbReference>
<sequence length="211" mass="23422">MTFTLYGMEPSDLIITEDMFQDQTKFINLCENNEGFNKMITTLQRDGYVVWFKTVRTVELPVRQKNVGNPAIDLIVYNIFVGNLMVGEAYMVSGPHQSFAFSVVKNLNNTISYYFVENNETQRLIFDKNGNLYNATINLDFDRNDDISTKQLSCETICTGLCSGGLAGSIPRCITGCLVTGPVGTPFCTVLCTLLVTFGCAYGCDALCQLI</sequence>
<comment type="caution">
    <text evidence="1">The sequence shown here is derived from an EMBL/GenBank/DDBJ whole genome shotgun (WGS) entry which is preliminary data.</text>
</comment>